<gene>
    <name evidence="2" type="ORF">M9Y10_034827</name>
</gene>
<accession>A0ABR2KGH6</accession>
<keyword evidence="3" id="KW-1185">Reference proteome</keyword>
<proteinExistence type="predicted"/>
<evidence type="ECO:0000259" key="1">
    <source>
        <dbReference type="Pfam" id="PF12146"/>
    </source>
</evidence>
<dbReference type="Pfam" id="PF12146">
    <property type="entry name" value="Hydrolase_4"/>
    <property type="match status" value="1"/>
</dbReference>
<dbReference type="Gene3D" id="3.40.50.1820">
    <property type="entry name" value="alpha/beta hydrolase"/>
    <property type="match status" value="1"/>
</dbReference>
<protein>
    <recommendedName>
        <fullName evidence="1">Serine aminopeptidase S33 domain-containing protein</fullName>
    </recommendedName>
</protein>
<dbReference type="PANTHER" id="PTHR43358">
    <property type="entry name" value="ALPHA/BETA-HYDROLASE"/>
    <property type="match status" value="1"/>
</dbReference>
<dbReference type="EMBL" id="JAPFFF010000005">
    <property type="protein sequence ID" value="KAK8890068.1"/>
    <property type="molecule type" value="Genomic_DNA"/>
</dbReference>
<evidence type="ECO:0000313" key="3">
    <source>
        <dbReference type="Proteomes" id="UP001470230"/>
    </source>
</evidence>
<evidence type="ECO:0000313" key="2">
    <source>
        <dbReference type="EMBL" id="KAK8890068.1"/>
    </source>
</evidence>
<feature type="domain" description="Serine aminopeptidase S33" evidence="1">
    <location>
        <begin position="67"/>
        <end position="179"/>
    </location>
</feature>
<dbReference type="Proteomes" id="UP001470230">
    <property type="component" value="Unassembled WGS sequence"/>
</dbReference>
<organism evidence="2 3">
    <name type="scientific">Tritrichomonas musculus</name>
    <dbReference type="NCBI Taxonomy" id="1915356"/>
    <lineage>
        <taxon>Eukaryota</taxon>
        <taxon>Metamonada</taxon>
        <taxon>Parabasalia</taxon>
        <taxon>Tritrichomonadida</taxon>
        <taxon>Tritrichomonadidae</taxon>
        <taxon>Tritrichomonas</taxon>
    </lineage>
</organism>
<dbReference type="InterPro" id="IPR052920">
    <property type="entry name" value="DNA-binding_regulatory"/>
</dbReference>
<dbReference type="InterPro" id="IPR022742">
    <property type="entry name" value="Hydrolase_4"/>
</dbReference>
<dbReference type="SUPFAM" id="SSF53474">
    <property type="entry name" value="alpha/beta-Hydrolases"/>
    <property type="match status" value="1"/>
</dbReference>
<dbReference type="InterPro" id="IPR029058">
    <property type="entry name" value="AB_hydrolase_fold"/>
</dbReference>
<sequence>MSYASSLKKIYKLIIWKRSEEKQDYEEDENEGVEVVSIQSETKYEKNSKRLTICLKKAENPLPGNPIVVFGHGNGEKLDDYLGYSENFCPHGISICAIDYRGYGYSDGEFGSSSVTEREDMISVINYLKKAGHQKISYFGRSLGATCGIFVAAHFPDLVCLAFDSPWLSTKEWTEYKAKFFDHIDHDKFEQLLPKVYKQILDKTGIDFNTVQEPREAASKITQPLFVIHGSKDVLVPDSNSKELIDIVQSKEKVFKTFNDGHNGFKRYPLFGEMFNFILKHNGVEIKEKV</sequence>
<name>A0ABR2KGH6_9EUKA</name>
<comment type="caution">
    <text evidence="2">The sequence shown here is derived from an EMBL/GenBank/DDBJ whole genome shotgun (WGS) entry which is preliminary data.</text>
</comment>
<reference evidence="2 3" key="1">
    <citation type="submission" date="2024-04" db="EMBL/GenBank/DDBJ databases">
        <title>Tritrichomonas musculus Genome.</title>
        <authorList>
            <person name="Alves-Ferreira E."/>
            <person name="Grigg M."/>
            <person name="Lorenzi H."/>
            <person name="Galac M."/>
        </authorList>
    </citation>
    <scope>NUCLEOTIDE SEQUENCE [LARGE SCALE GENOMIC DNA]</scope>
    <source>
        <strain evidence="2 3">EAF2021</strain>
    </source>
</reference>
<dbReference type="PANTHER" id="PTHR43358:SF4">
    <property type="entry name" value="ALPHA_BETA HYDROLASE FOLD-1 DOMAIN-CONTAINING PROTEIN"/>
    <property type="match status" value="1"/>
</dbReference>